<feature type="transmembrane region" description="Helical" evidence="5">
    <location>
        <begin position="12"/>
        <end position="30"/>
    </location>
</feature>
<feature type="transmembrane region" description="Helical" evidence="5">
    <location>
        <begin position="42"/>
        <end position="64"/>
    </location>
</feature>
<dbReference type="PANTHER" id="PTHR11785">
    <property type="entry name" value="AMINO ACID TRANSPORTER"/>
    <property type="match status" value="1"/>
</dbReference>
<feature type="transmembrane region" description="Helical" evidence="5">
    <location>
        <begin position="278"/>
        <end position="298"/>
    </location>
</feature>
<dbReference type="Pfam" id="PF13520">
    <property type="entry name" value="AA_permease_2"/>
    <property type="match status" value="1"/>
</dbReference>
<dbReference type="Gene3D" id="1.20.1740.10">
    <property type="entry name" value="Amino acid/polyamine transporter I"/>
    <property type="match status" value="1"/>
</dbReference>
<keyword evidence="4 5" id="KW-0472">Membrane</keyword>
<feature type="transmembrane region" description="Helical" evidence="5">
    <location>
        <begin position="350"/>
        <end position="373"/>
    </location>
</feature>
<reference evidence="6" key="1">
    <citation type="journal article" date="2014" name="Int. J. Syst. Evol. Microbiol.">
        <title>Complete genome sequence of Corynebacterium casei LMG S-19264T (=DSM 44701T), isolated from a smear-ripened cheese.</title>
        <authorList>
            <consortium name="US DOE Joint Genome Institute (JGI-PGF)"/>
            <person name="Walter F."/>
            <person name="Albersmeier A."/>
            <person name="Kalinowski J."/>
            <person name="Ruckert C."/>
        </authorList>
    </citation>
    <scope>NUCLEOTIDE SEQUENCE</scope>
    <source>
        <strain evidence="6">CGMCC 1.15179</strain>
    </source>
</reference>
<dbReference type="EMBL" id="BMHQ01000012">
    <property type="protein sequence ID" value="GGE26225.1"/>
    <property type="molecule type" value="Genomic_DNA"/>
</dbReference>
<dbReference type="InterPro" id="IPR050598">
    <property type="entry name" value="AminoAcid_Transporter"/>
</dbReference>
<dbReference type="InterPro" id="IPR002293">
    <property type="entry name" value="AA/rel_permease1"/>
</dbReference>
<evidence type="ECO:0000256" key="4">
    <source>
        <dbReference type="ARBA" id="ARBA00023136"/>
    </source>
</evidence>
<name>A0A8J2YB22_9BACL</name>
<feature type="transmembrane region" description="Helical" evidence="5">
    <location>
        <begin position="151"/>
        <end position="173"/>
    </location>
</feature>
<feature type="transmembrane region" description="Helical" evidence="5">
    <location>
        <begin position="98"/>
        <end position="120"/>
    </location>
</feature>
<evidence type="ECO:0000256" key="3">
    <source>
        <dbReference type="ARBA" id="ARBA00022989"/>
    </source>
</evidence>
<organism evidence="6 7">
    <name type="scientific">Marinithermofilum abyssi</name>
    <dbReference type="NCBI Taxonomy" id="1571185"/>
    <lineage>
        <taxon>Bacteria</taxon>
        <taxon>Bacillati</taxon>
        <taxon>Bacillota</taxon>
        <taxon>Bacilli</taxon>
        <taxon>Bacillales</taxon>
        <taxon>Thermoactinomycetaceae</taxon>
        <taxon>Marinithermofilum</taxon>
    </lineage>
</organism>
<feature type="transmembrane region" description="Helical" evidence="5">
    <location>
        <begin position="126"/>
        <end position="144"/>
    </location>
</feature>
<dbReference type="PIRSF" id="PIRSF006060">
    <property type="entry name" value="AA_transporter"/>
    <property type="match status" value="1"/>
</dbReference>
<protein>
    <submittedName>
        <fullName evidence="6">Serine/threonine exchanger SteT</fullName>
    </submittedName>
</protein>
<evidence type="ECO:0000313" key="7">
    <source>
        <dbReference type="Proteomes" id="UP000625210"/>
    </source>
</evidence>
<dbReference type="Proteomes" id="UP000625210">
    <property type="component" value="Unassembled WGS sequence"/>
</dbReference>
<dbReference type="RefSeq" id="WP_188648747.1">
    <property type="nucleotide sequence ID" value="NZ_BMHQ01000012.1"/>
</dbReference>
<feature type="transmembrane region" description="Helical" evidence="5">
    <location>
        <begin position="227"/>
        <end position="250"/>
    </location>
</feature>
<sequence>MSEKQLKKELGFAVAFSLVVGTTIGSGVFMKPGEVLEYTGGSSMALLAWLLGGVITLASGLTVAEVSAQIPKTGGLYVYMEEAYGKVWGYLSGWVQTVIYGPAIIGALGLYMGSMVTFLFGWEKEWAPWIGIGTVFFMALVNSLGTKYAGWVQTVSTGAKLIPIVLIIVFGLWKGEAPVFGADSGSGAAEFSMGAAILATLFAYDGWILVGSVAGEMKNPSRILPKAIFIGIGLITVVYLLVNAAILHILPAEQIVKLGENAAGAAASVVFGPMGGKLITIGIIVSIFGSLNGKVLTFPRVPFAMAERGQLPGARLLSWVHPAAGTPVIAILLQVTLATLMMLAANPDKLTQISIFIIFIFYSFVFAAVFLLRRRHEGRVRPYSVPLYPWVPLLAIAGSGFVVVSTLIQQPADSLAAIGITLAGLPMYWLLKRRRQTETEQHEQKAS</sequence>
<feature type="transmembrane region" description="Helical" evidence="5">
    <location>
        <begin position="414"/>
        <end position="431"/>
    </location>
</feature>
<evidence type="ECO:0000313" key="6">
    <source>
        <dbReference type="EMBL" id="GGE26225.1"/>
    </source>
</evidence>
<feature type="transmembrane region" description="Helical" evidence="5">
    <location>
        <begin position="385"/>
        <end position="408"/>
    </location>
</feature>
<proteinExistence type="predicted"/>
<feature type="transmembrane region" description="Helical" evidence="5">
    <location>
        <begin position="319"/>
        <end position="344"/>
    </location>
</feature>
<gene>
    <name evidence="6" type="primary">steT</name>
    <name evidence="6" type="ORF">GCM10011571_30480</name>
</gene>
<dbReference type="AlphaFoldDB" id="A0A8J2YB22"/>
<feature type="transmembrane region" description="Helical" evidence="5">
    <location>
        <begin position="193"/>
        <end position="215"/>
    </location>
</feature>
<keyword evidence="7" id="KW-1185">Reference proteome</keyword>
<dbReference type="GO" id="GO:0015179">
    <property type="term" value="F:L-amino acid transmembrane transporter activity"/>
    <property type="evidence" value="ECO:0007669"/>
    <property type="project" value="TreeGrafter"/>
</dbReference>
<dbReference type="PANTHER" id="PTHR11785:SF512">
    <property type="entry name" value="SOBREMESA, ISOFORM B"/>
    <property type="match status" value="1"/>
</dbReference>
<reference evidence="6" key="2">
    <citation type="submission" date="2020-09" db="EMBL/GenBank/DDBJ databases">
        <authorList>
            <person name="Sun Q."/>
            <person name="Zhou Y."/>
        </authorList>
    </citation>
    <scope>NUCLEOTIDE SEQUENCE</scope>
    <source>
        <strain evidence="6">CGMCC 1.15179</strain>
    </source>
</reference>
<keyword evidence="2 5" id="KW-0812">Transmembrane</keyword>
<keyword evidence="3 5" id="KW-1133">Transmembrane helix</keyword>
<accession>A0A8J2YB22</accession>
<comment type="caution">
    <text evidence="6">The sequence shown here is derived from an EMBL/GenBank/DDBJ whole genome shotgun (WGS) entry which is preliminary data.</text>
</comment>
<dbReference type="FunFam" id="1.20.1740.10:FF:000051">
    <property type="entry name" value="Amino acid permease"/>
    <property type="match status" value="1"/>
</dbReference>
<evidence type="ECO:0000256" key="1">
    <source>
        <dbReference type="ARBA" id="ARBA00004141"/>
    </source>
</evidence>
<evidence type="ECO:0000256" key="5">
    <source>
        <dbReference type="SAM" id="Phobius"/>
    </source>
</evidence>
<dbReference type="GO" id="GO:0016020">
    <property type="term" value="C:membrane"/>
    <property type="evidence" value="ECO:0007669"/>
    <property type="project" value="UniProtKB-SubCell"/>
</dbReference>
<comment type="subcellular location">
    <subcellularLocation>
        <location evidence="1">Membrane</location>
        <topology evidence="1">Multi-pass membrane protein</topology>
    </subcellularLocation>
</comment>
<evidence type="ECO:0000256" key="2">
    <source>
        <dbReference type="ARBA" id="ARBA00022692"/>
    </source>
</evidence>